<feature type="compositionally biased region" description="Low complexity" evidence="3">
    <location>
        <begin position="521"/>
        <end position="533"/>
    </location>
</feature>
<dbReference type="GO" id="GO:0007165">
    <property type="term" value="P:signal transduction"/>
    <property type="evidence" value="ECO:0007669"/>
    <property type="project" value="InterPro"/>
</dbReference>
<evidence type="ECO:0000259" key="4">
    <source>
        <dbReference type="PROSITE" id="PS50238"/>
    </source>
</evidence>
<feature type="domain" description="START" evidence="5">
    <location>
        <begin position="1095"/>
        <end position="1261"/>
    </location>
</feature>
<keyword evidence="7" id="KW-1185">Reference proteome</keyword>
<feature type="compositionally biased region" description="Basic and acidic residues" evidence="3">
    <location>
        <begin position="728"/>
        <end position="738"/>
    </location>
</feature>
<feature type="region of interest" description="Disordered" evidence="3">
    <location>
        <begin position="355"/>
        <end position="385"/>
    </location>
</feature>
<organism evidence="6 7">
    <name type="scientific">Laodelphax striatellus</name>
    <name type="common">Small brown planthopper</name>
    <name type="synonym">Delphax striatella</name>
    <dbReference type="NCBI Taxonomy" id="195883"/>
    <lineage>
        <taxon>Eukaryota</taxon>
        <taxon>Metazoa</taxon>
        <taxon>Ecdysozoa</taxon>
        <taxon>Arthropoda</taxon>
        <taxon>Hexapoda</taxon>
        <taxon>Insecta</taxon>
        <taxon>Pterygota</taxon>
        <taxon>Neoptera</taxon>
        <taxon>Paraneoptera</taxon>
        <taxon>Hemiptera</taxon>
        <taxon>Auchenorrhyncha</taxon>
        <taxon>Fulgoroidea</taxon>
        <taxon>Delphacidae</taxon>
        <taxon>Criomorphinae</taxon>
        <taxon>Laodelphax</taxon>
    </lineage>
</organism>
<evidence type="ECO:0000259" key="5">
    <source>
        <dbReference type="PROSITE" id="PS50848"/>
    </source>
</evidence>
<sequence>MSVDCKDVRPLRDASMRPDERAAGVISGSDPYRELELYLEKVNDEIGEVFDRWRLPSTPSPAVDKRPSGAATLNNKSSRRSLLVRSNSLPDRSVHRRPRNGELDAWSDDLLKEFNSIIAQEISSLLNGDSSRHSMILAALPPPLPPPPASSPPDDDCLSDVTDPLVDVCTQTSPAVSRCSSLTWLSDCSSSLQSRRSPDSEESESSSSRDADPESGIGTASPPIPRHGKPISSGAKLRRKETWERLRRSRPLTRGIRLQQQQQQQQQDDSDAACDPWVRRQSRLLLESSSEPDLGGWSANRTATRPDCLQLQLRSSCTPPSSCSPSPLPSPSADSLKLCPPSPTAAVHELGNKSSSAPLLNAKPPLSCNASTATTPTTPDGVDSVKRRVLKQPRSQSEKHLSEIEASEACKWLRAAGFPQYAQMYEDLQFPIDVSGVQKDHPFLEPDSLQSLFRRLHALNRCANMKVDNLPKTTGDDSDEDDQCALSENWTFQPELRRWSRVCEVTAHRLQALQGVAAQQQQQGCQQSGNQSSPGPHDNSPVVIRYGSLPPGALTTDSELLASRFRRSGSERLRDGAKAFLRRVESLKSRRRKRHNREGVVISGPQLLDVASMQQRMKDMNCIDVSPPESPCTYASEEKRPFRRLLSLSRPDCDSGALSDSELSWRQHYLKDANSNHTKVLELVDVNSSSKEGGSSSGSSSGGTGRRPVSRRGSFTSSSLEGTPVRTKSTDSKPKDVEMDSAESNSNVADSDSETTPRNKSVVRWHSFQRGSVRPDSCSGRSISSLSCGQMLVMRKLALLKLTAIMERYCPTHRTGWNWELPKFIRKIKTPDYKDKTVFGVPLVVSLQRSGHALPLCIQNALSWLRANALDQVGLFRKPGVRSRIQRLKTLAETQTDELTFDTQQAFDVADMVKQYFRELPEVLLTNKLSETFVAIYQHVPVGQRMEAVQCALLLLPDEHREALLTLLEFLQTVAQHAPTNQMNASNLALCLAPSLFHWQPTPSPTRSSSVSPRRRSNKNLGIPDARELGQNKAAHDCLLSLIKHHKQLFMVCEEMLSQCRFSYMEESIPVALEELGAEMQQDWRGYMQACTTALLKEARDKSRGWVTVSNIMEVEMAYKKVGDGHPLRLWRVSAEVEAPPSELLHRVLRERQLWDASLLKWRVLAKLEPQAEVFQYITASMPPLPAKDYCVLRTWRSELGKGACVIVETSVEHADSSSLGTGIRGIVLASRYLIEPCGSGRSRIMHLSRVDTKGRTPEWYNKSYGHICALHLSRIRRSFKHTAEGPESKV</sequence>
<accession>A0A482XM13</accession>
<reference evidence="6 7" key="1">
    <citation type="journal article" date="2017" name="Gigascience">
        <title>Genome sequence of the small brown planthopper, Laodelphax striatellus.</title>
        <authorList>
            <person name="Zhu J."/>
            <person name="Jiang F."/>
            <person name="Wang X."/>
            <person name="Yang P."/>
            <person name="Bao Y."/>
            <person name="Zhao W."/>
            <person name="Wang W."/>
            <person name="Lu H."/>
            <person name="Wang Q."/>
            <person name="Cui N."/>
            <person name="Li J."/>
            <person name="Chen X."/>
            <person name="Luo L."/>
            <person name="Yu J."/>
            <person name="Kang L."/>
            <person name="Cui F."/>
        </authorList>
    </citation>
    <scope>NUCLEOTIDE SEQUENCE [LARGE SCALE GENOMIC DNA]</scope>
    <source>
        <strain evidence="6">Lst14</strain>
    </source>
</reference>
<dbReference type="PROSITE" id="PS50238">
    <property type="entry name" value="RHOGAP"/>
    <property type="match status" value="1"/>
</dbReference>
<evidence type="ECO:0000313" key="6">
    <source>
        <dbReference type="EMBL" id="RZF46409.1"/>
    </source>
</evidence>
<feature type="compositionally biased region" description="Polar residues" evidence="3">
    <location>
        <begin position="368"/>
        <end position="378"/>
    </location>
</feature>
<name>A0A482XM13_LAOST</name>
<dbReference type="GO" id="GO:0030036">
    <property type="term" value="P:actin cytoskeleton organization"/>
    <property type="evidence" value="ECO:0007669"/>
    <property type="project" value="TreeGrafter"/>
</dbReference>
<dbReference type="EMBL" id="QKKF02006307">
    <property type="protein sequence ID" value="RZF46409.1"/>
    <property type="molecule type" value="Genomic_DNA"/>
</dbReference>
<dbReference type="Pfam" id="PF00620">
    <property type="entry name" value="RhoGAP"/>
    <property type="match status" value="1"/>
</dbReference>
<dbReference type="Gene3D" id="1.10.287.2070">
    <property type="match status" value="1"/>
</dbReference>
<dbReference type="SUPFAM" id="SSF55961">
    <property type="entry name" value="Bet v1-like"/>
    <property type="match status" value="1"/>
</dbReference>
<feature type="region of interest" description="Disordered" evidence="3">
    <location>
        <begin position="1002"/>
        <end position="1026"/>
    </location>
</feature>
<feature type="region of interest" description="Disordered" evidence="3">
    <location>
        <begin position="521"/>
        <end position="549"/>
    </location>
</feature>
<dbReference type="CDD" id="cd08869">
    <property type="entry name" value="START_RhoGAP"/>
    <property type="match status" value="1"/>
</dbReference>
<feature type="domain" description="Rho-GAP" evidence="4">
    <location>
        <begin position="841"/>
        <end position="1050"/>
    </location>
</feature>
<feature type="compositionally biased region" description="Low complexity" evidence="3">
    <location>
        <begin position="315"/>
        <end position="325"/>
    </location>
</feature>
<dbReference type="Pfam" id="PF01852">
    <property type="entry name" value="START"/>
    <property type="match status" value="1"/>
</dbReference>
<dbReference type="InterPro" id="IPR013761">
    <property type="entry name" value="SAM/pointed_sf"/>
</dbReference>
<dbReference type="PANTHER" id="PTHR12659">
    <property type="entry name" value="RHO-TYPE GTPASE ACTIVATING PROTEIN"/>
    <property type="match status" value="1"/>
</dbReference>
<dbReference type="Proteomes" id="UP000291343">
    <property type="component" value="Unassembled WGS sequence"/>
</dbReference>
<dbReference type="InterPro" id="IPR008936">
    <property type="entry name" value="Rho_GTPase_activation_prot"/>
</dbReference>
<dbReference type="SMART" id="SM00324">
    <property type="entry name" value="RhoGAP"/>
    <property type="match status" value="1"/>
</dbReference>
<dbReference type="InterPro" id="IPR023393">
    <property type="entry name" value="START-like_dom_sf"/>
</dbReference>
<feature type="compositionally biased region" description="Pro residues" evidence="3">
    <location>
        <begin position="140"/>
        <end position="151"/>
    </location>
</feature>
<evidence type="ECO:0008006" key="8">
    <source>
        <dbReference type="Google" id="ProtNLM"/>
    </source>
</evidence>
<feature type="region of interest" description="Disordered" evidence="3">
    <location>
        <begin position="57"/>
        <end position="81"/>
    </location>
</feature>
<dbReference type="GO" id="GO:0035023">
    <property type="term" value="P:regulation of Rho protein signal transduction"/>
    <property type="evidence" value="ECO:0007669"/>
    <property type="project" value="TreeGrafter"/>
</dbReference>
<dbReference type="SUPFAM" id="SSF47769">
    <property type="entry name" value="SAM/Pointed domain"/>
    <property type="match status" value="1"/>
</dbReference>
<gene>
    <name evidence="6" type="ORF">LSTR_LSTR012484</name>
</gene>
<dbReference type="PANTHER" id="PTHR12659:SF7">
    <property type="entry name" value="CROSSVEINLESS C, ISOFORM C"/>
    <property type="match status" value="1"/>
</dbReference>
<dbReference type="CDD" id="cd09538">
    <property type="entry name" value="SAM_DLC1_2-like"/>
    <property type="match status" value="1"/>
</dbReference>
<dbReference type="InterPro" id="IPR000198">
    <property type="entry name" value="RhoGAP_dom"/>
</dbReference>
<feature type="compositionally biased region" description="Polar residues" evidence="3">
    <location>
        <begin position="742"/>
        <end position="759"/>
    </location>
</feature>
<feature type="compositionally biased region" description="Basic and acidic residues" evidence="3">
    <location>
        <begin position="1"/>
        <end position="22"/>
    </location>
</feature>
<dbReference type="FunFam" id="3.30.530.20:FF:000009">
    <property type="entry name" value="StAR related lipid transfer domain containing 13"/>
    <property type="match status" value="1"/>
</dbReference>
<dbReference type="SUPFAM" id="SSF48350">
    <property type="entry name" value="GTPase activation domain, GAP"/>
    <property type="match status" value="1"/>
</dbReference>
<dbReference type="InterPro" id="IPR002913">
    <property type="entry name" value="START_lipid-bd_dom"/>
</dbReference>
<proteinExistence type="predicted"/>
<evidence type="ECO:0000256" key="1">
    <source>
        <dbReference type="ARBA" id="ARBA00022468"/>
    </source>
</evidence>
<feature type="region of interest" description="Disordered" evidence="3">
    <location>
        <begin position="687"/>
        <end position="762"/>
    </location>
</feature>
<evidence type="ECO:0000256" key="2">
    <source>
        <dbReference type="ARBA" id="ARBA00022553"/>
    </source>
</evidence>
<dbReference type="PROSITE" id="PS50848">
    <property type="entry name" value="START"/>
    <property type="match status" value="1"/>
</dbReference>
<dbReference type="Gene3D" id="1.10.555.10">
    <property type="entry name" value="Rho GTPase activation protein"/>
    <property type="match status" value="1"/>
</dbReference>
<keyword evidence="2" id="KW-0597">Phosphoprotein</keyword>
<feature type="region of interest" description="Disordered" evidence="3">
    <location>
        <begin position="190"/>
        <end position="274"/>
    </location>
</feature>
<evidence type="ECO:0000313" key="7">
    <source>
        <dbReference type="Proteomes" id="UP000291343"/>
    </source>
</evidence>
<comment type="caution">
    <text evidence="6">The sequence shown here is derived from an EMBL/GenBank/DDBJ whole genome shotgun (WGS) entry which is preliminary data.</text>
</comment>
<dbReference type="InParanoid" id="A0A482XM13"/>
<feature type="region of interest" description="Disordered" evidence="3">
    <location>
        <begin position="137"/>
        <end position="159"/>
    </location>
</feature>
<dbReference type="SMART" id="SM00234">
    <property type="entry name" value="START"/>
    <property type="match status" value="1"/>
</dbReference>
<protein>
    <recommendedName>
        <fullName evidence="8">Rho-GAP domain-containing protein</fullName>
    </recommendedName>
</protein>
<feature type="region of interest" description="Disordered" evidence="3">
    <location>
        <begin position="1"/>
        <end position="26"/>
    </location>
</feature>
<feature type="region of interest" description="Disordered" evidence="3">
    <location>
        <begin position="314"/>
        <end position="340"/>
    </location>
</feature>
<dbReference type="OrthoDB" id="10003330at2759"/>
<dbReference type="STRING" id="195883.A0A482XM13"/>
<dbReference type="Gene3D" id="3.30.530.20">
    <property type="match status" value="1"/>
</dbReference>
<dbReference type="SMR" id="A0A482XM13"/>
<keyword evidence="1" id="KW-0343">GTPase activation</keyword>
<dbReference type="GO" id="GO:0008289">
    <property type="term" value="F:lipid binding"/>
    <property type="evidence" value="ECO:0007669"/>
    <property type="project" value="InterPro"/>
</dbReference>
<feature type="compositionally biased region" description="Low complexity" evidence="3">
    <location>
        <begin position="688"/>
        <end position="699"/>
    </location>
</feature>
<evidence type="ECO:0000256" key="3">
    <source>
        <dbReference type="SAM" id="MobiDB-lite"/>
    </source>
</evidence>
<dbReference type="GO" id="GO:0005096">
    <property type="term" value="F:GTPase activator activity"/>
    <property type="evidence" value="ECO:0007669"/>
    <property type="project" value="UniProtKB-KW"/>
</dbReference>